<gene>
    <name evidence="1" type="ORF">SCALOS_LOCUS5743</name>
</gene>
<dbReference type="EMBL" id="CAJVPM010009877">
    <property type="protein sequence ID" value="CAG8567935.1"/>
    <property type="molecule type" value="Genomic_DNA"/>
</dbReference>
<sequence>MVIPYTSTLVSSVQIEPIITEPPQEDIEYSEEITIPYTDDILQTPIRSLTVEDYLKNLMEQDRILTEKTTQLMDAEVTESLQGRLEKAIILKDDVNLMEQNRISNNAFENNKIEVMKIDQRCNKEVIIPCARNLTKKNSFLDNVWDNQTEITGVDDNDNGRKMVIPYTNTLVSSVQIEPIITEPPQDDIEYLHERLEKTLIIEDHHENLTEEQNNILDNVCDNQTEITEVSEDKEYNEEITIPYNDILQTPIRPLTVEDYLKNLTEQQDRILTEKTTQLMDAILEIKRRAKNAIMTIPVK</sequence>
<evidence type="ECO:0000313" key="1">
    <source>
        <dbReference type="EMBL" id="CAG8567935.1"/>
    </source>
</evidence>
<comment type="caution">
    <text evidence="1">The sequence shown here is derived from an EMBL/GenBank/DDBJ whole genome shotgun (WGS) entry which is preliminary data.</text>
</comment>
<name>A0ACA9M6W7_9GLOM</name>
<reference evidence="1" key="1">
    <citation type="submission" date="2021-06" db="EMBL/GenBank/DDBJ databases">
        <authorList>
            <person name="Kallberg Y."/>
            <person name="Tangrot J."/>
            <person name="Rosling A."/>
        </authorList>
    </citation>
    <scope>NUCLEOTIDE SEQUENCE</scope>
    <source>
        <strain evidence="1">AU212A</strain>
    </source>
</reference>
<proteinExistence type="predicted"/>
<organism evidence="1 2">
    <name type="scientific">Scutellospora calospora</name>
    <dbReference type="NCBI Taxonomy" id="85575"/>
    <lineage>
        <taxon>Eukaryota</taxon>
        <taxon>Fungi</taxon>
        <taxon>Fungi incertae sedis</taxon>
        <taxon>Mucoromycota</taxon>
        <taxon>Glomeromycotina</taxon>
        <taxon>Glomeromycetes</taxon>
        <taxon>Diversisporales</taxon>
        <taxon>Gigasporaceae</taxon>
        <taxon>Scutellospora</taxon>
    </lineage>
</organism>
<dbReference type="Proteomes" id="UP000789860">
    <property type="component" value="Unassembled WGS sequence"/>
</dbReference>
<keyword evidence="2" id="KW-1185">Reference proteome</keyword>
<protein>
    <submittedName>
        <fullName evidence="1">10806_t:CDS:1</fullName>
    </submittedName>
</protein>
<evidence type="ECO:0000313" key="2">
    <source>
        <dbReference type="Proteomes" id="UP000789860"/>
    </source>
</evidence>
<accession>A0ACA9M6W7</accession>